<sequence length="80" mass="8383">MRARAPGIDKTGSDAFRCASPSRTPFRERTHASDMRRSPAAGRNGRAVASSSSPSFVRLDHRALAAARARSFATGAAAAP</sequence>
<name>A0ABR5T4E6_9BURK</name>
<comment type="caution">
    <text evidence="2">The sequence shown here is derived from an EMBL/GenBank/DDBJ whole genome shotgun (WGS) entry which is preliminary data.</text>
</comment>
<dbReference type="EMBL" id="LNJQ01000004">
    <property type="protein sequence ID" value="KWZ38098.1"/>
    <property type="molecule type" value="Genomic_DNA"/>
</dbReference>
<feature type="compositionally biased region" description="Basic and acidic residues" evidence="1">
    <location>
        <begin position="25"/>
        <end position="37"/>
    </location>
</feature>
<evidence type="ECO:0000313" key="2">
    <source>
        <dbReference type="EMBL" id="KWZ38098.1"/>
    </source>
</evidence>
<evidence type="ECO:0000313" key="3">
    <source>
        <dbReference type="Proteomes" id="UP000070255"/>
    </source>
</evidence>
<accession>A0ABR5T4E6</accession>
<proteinExistence type="predicted"/>
<gene>
    <name evidence="2" type="ORF">WS72_24725</name>
</gene>
<keyword evidence="3" id="KW-1185">Reference proteome</keyword>
<dbReference type="Proteomes" id="UP000070255">
    <property type="component" value="Unassembled WGS sequence"/>
</dbReference>
<reference evidence="2 3" key="1">
    <citation type="submission" date="2015-11" db="EMBL/GenBank/DDBJ databases">
        <authorList>
            <person name="Sahl J."/>
            <person name="Wagner D."/>
            <person name="Keim P."/>
        </authorList>
    </citation>
    <scope>NUCLEOTIDE SEQUENCE [LARGE SCALE GENOMIC DNA]</scope>
    <source>
        <strain evidence="2 3">BDU18</strain>
    </source>
</reference>
<organism evidence="2 3">
    <name type="scientific">Burkholderia savannae</name>
    <dbReference type="NCBI Taxonomy" id="1637837"/>
    <lineage>
        <taxon>Bacteria</taxon>
        <taxon>Pseudomonadati</taxon>
        <taxon>Pseudomonadota</taxon>
        <taxon>Betaproteobacteria</taxon>
        <taxon>Burkholderiales</taxon>
        <taxon>Burkholderiaceae</taxon>
        <taxon>Burkholderia</taxon>
        <taxon>pseudomallei group</taxon>
    </lineage>
</organism>
<evidence type="ECO:0000256" key="1">
    <source>
        <dbReference type="SAM" id="MobiDB-lite"/>
    </source>
</evidence>
<protein>
    <submittedName>
        <fullName evidence="2">Uncharacterized protein</fullName>
    </submittedName>
</protein>
<feature type="region of interest" description="Disordered" evidence="1">
    <location>
        <begin position="1"/>
        <end position="54"/>
    </location>
</feature>